<evidence type="ECO:0000313" key="3">
    <source>
        <dbReference type="Proteomes" id="UP001221757"/>
    </source>
</evidence>
<reference evidence="2" key="1">
    <citation type="submission" date="2023-03" db="EMBL/GenBank/DDBJ databases">
        <title>Massive genome expansion in bonnet fungi (Mycena s.s.) driven by repeated elements and novel gene families across ecological guilds.</title>
        <authorList>
            <consortium name="Lawrence Berkeley National Laboratory"/>
            <person name="Harder C.B."/>
            <person name="Miyauchi S."/>
            <person name="Viragh M."/>
            <person name="Kuo A."/>
            <person name="Thoen E."/>
            <person name="Andreopoulos B."/>
            <person name="Lu D."/>
            <person name="Skrede I."/>
            <person name="Drula E."/>
            <person name="Henrissat B."/>
            <person name="Morin E."/>
            <person name="Kohler A."/>
            <person name="Barry K."/>
            <person name="LaButti K."/>
            <person name="Morin E."/>
            <person name="Salamov A."/>
            <person name="Lipzen A."/>
            <person name="Mereny Z."/>
            <person name="Hegedus B."/>
            <person name="Baldrian P."/>
            <person name="Stursova M."/>
            <person name="Weitz H."/>
            <person name="Taylor A."/>
            <person name="Grigoriev I.V."/>
            <person name="Nagy L.G."/>
            <person name="Martin F."/>
            <person name="Kauserud H."/>
        </authorList>
    </citation>
    <scope>NUCLEOTIDE SEQUENCE</scope>
    <source>
        <strain evidence="2">CBHHK067</strain>
    </source>
</reference>
<proteinExistence type="predicted"/>
<feature type="region of interest" description="Disordered" evidence="1">
    <location>
        <begin position="88"/>
        <end position="141"/>
    </location>
</feature>
<gene>
    <name evidence="2" type="ORF">B0H17DRAFT_1015370</name>
</gene>
<evidence type="ECO:0000256" key="1">
    <source>
        <dbReference type="SAM" id="MobiDB-lite"/>
    </source>
</evidence>
<feature type="compositionally biased region" description="Low complexity" evidence="1">
    <location>
        <begin position="96"/>
        <end position="106"/>
    </location>
</feature>
<keyword evidence="3" id="KW-1185">Reference proteome</keyword>
<name>A0AAD7GBB5_MYCRO</name>
<protein>
    <submittedName>
        <fullName evidence="2">Uncharacterized protein</fullName>
    </submittedName>
</protein>
<dbReference type="EMBL" id="JARKIE010000132">
    <property type="protein sequence ID" value="KAJ7678664.1"/>
    <property type="molecule type" value="Genomic_DNA"/>
</dbReference>
<evidence type="ECO:0000313" key="2">
    <source>
        <dbReference type="EMBL" id="KAJ7678664.1"/>
    </source>
</evidence>
<accession>A0AAD7GBB5</accession>
<sequence length="141" mass="15587">MGPLRLKYTSSSSGSETGLLFPCHSSNPSGSMSTIFPPVPTPTLSGTTKNCGKYYQVRQGSPVTHWPPSLTPWALILLNLALGIPRSQRRLRRPRLPFASSSPRATTRCRSRPSPRTSPPASRPNAMRSITPRLREHRKQI</sequence>
<dbReference type="Proteomes" id="UP001221757">
    <property type="component" value="Unassembled WGS sequence"/>
</dbReference>
<dbReference type="AlphaFoldDB" id="A0AAD7GBB5"/>
<organism evidence="2 3">
    <name type="scientific">Mycena rosella</name>
    <name type="common">Pink bonnet</name>
    <name type="synonym">Agaricus rosellus</name>
    <dbReference type="NCBI Taxonomy" id="1033263"/>
    <lineage>
        <taxon>Eukaryota</taxon>
        <taxon>Fungi</taxon>
        <taxon>Dikarya</taxon>
        <taxon>Basidiomycota</taxon>
        <taxon>Agaricomycotina</taxon>
        <taxon>Agaricomycetes</taxon>
        <taxon>Agaricomycetidae</taxon>
        <taxon>Agaricales</taxon>
        <taxon>Marasmiineae</taxon>
        <taxon>Mycenaceae</taxon>
        <taxon>Mycena</taxon>
    </lineage>
</organism>
<comment type="caution">
    <text evidence="2">The sequence shown here is derived from an EMBL/GenBank/DDBJ whole genome shotgun (WGS) entry which is preliminary data.</text>
</comment>